<sequence length="177" mass="20170">MWIVRTANIRFRAIMIVFAVIVVGVLGQRVSATVKCYTCSSKETEACERPDKSIPIETCNMQTLESTRIWASKIDPRYNNIFEVDRTDAGRIDLMCLKVIARDGNKHYTIRGCQLAEQSHLDICKKLTEKNDELGAMVKTEVCTKCFTDACNYSNNLKFSMSLSCLCLISFISKYYF</sequence>
<dbReference type="Pfam" id="PF17064">
    <property type="entry name" value="QVR"/>
    <property type="match status" value="1"/>
</dbReference>
<keyword evidence="4 9" id="KW-0732">Signal</keyword>
<organism evidence="10 11">
    <name type="scientific">Callosobruchus maculatus</name>
    <name type="common">Southern cowpea weevil</name>
    <name type="synonym">Pulse bruchid</name>
    <dbReference type="NCBI Taxonomy" id="64391"/>
    <lineage>
        <taxon>Eukaryota</taxon>
        <taxon>Metazoa</taxon>
        <taxon>Ecdysozoa</taxon>
        <taxon>Arthropoda</taxon>
        <taxon>Hexapoda</taxon>
        <taxon>Insecta</taxon>
        <taxon>Pterygota</taxon>
        <taxon>Neoptera</taxon>
        <taxon>Endopterygota</taxon>
        <taxon>Coleoptera</taxon>
        <taxon>Polyphaga</taxon>
        <taxon>Cucujiformia</taxon>
        <taxon>Chrysomeloidea</taxon>
        <taxon>Chrysomelidae</taxon>
        <taxon>Bruchinae</taxon>
        <taxon>Bruchini</taxon>
        <taxon>Callosobruchus</taxon>
    </lineage>
</organism>
<dbReference type="AlphaFoldDB" id="A0A653DEN0"/>
<keyword evidence="11" id="KW-1185">Reference proteome</keyword>
<keyword evidence="7" id="KW-0325">Glycoprotein</keyword>
<evidence type="ECO:0000313" key="10">
    <source>
        <dbReference type="EMBL" id="VEN58650.1"/>
    </source>
</evidence>
<dbReference type="InterPro" id="IPR050975">
    <property type="entry name" value="Sleep_regulator"/>
</dbReference>
<dbReference type="PANTHER" id="PTHR33562:SF29">
    <property type="entry name" value="PROTEIN SLEEPLESS"/>
    <property type="match status" value="1"/>
</dbReference>
<dbReference type="GO" id="GO:0098552">
    <property type="term" value="C:side of membrane"/>
    <property type="evidence" value="ECO:0007669"/>
    <property type="project" value="UniProtKB-KW"/>
</dbReference>
<keyword evidence="5" id="KW-1133">Transmembrane helix</keyword>
<accession>A0A653DEN0</accession>
<dbReference type="OrthoDB" id="6582325at2759"/>
<evidence type="ECO:0000256" key="9">
    <source>
        <dbReference type="SAM" id="SignalP"/>
    </source>
</evidence>
<evidence type="ECO:0000256" key="2">
    <source>
        <dbReference type="ARBA" id="ARBA00022622"/>
    </source>
</evidence>
<reference evidence="10 11" key="1">
    <citation type="submission" date="2019-01" db="EMBL/GenBank/DDBJ databases">
        <authorList>
            <person name="Sayadi A."/>
        </authorList>
    </citation>
    <scope>NUCLEOTIDE SEQUENCE [LARGE SCALE GENOMIC DNA]</scope>
</reference>
<evidence type="ECO:0000256" key="1">
    <source>
        <dbReference type="ARBA" id="ARBA00004589"/>
    </source>
</evidence>
<gene>
    <name evidence="10" type="ORF">CALMAC_LOCUS16956</name>
</gene>
<evidence type="ECO:0000256" key="7">
    <source>
        <dbReference type="ARBA" id="ARBA00023180"/>
    </source>
</evidence>
<feature type="chain" id="PRO_5025039874" evidence="9">
    <location>
        <begin position="28"/>
        <end position="177"/>
    </location>
</feature>
<dbReference type="InterPro" id="IPR031424">
    <property type="entry name" value="QVR-like"/>
</dbReference>
<evidence type="ECO:0000256" key="4">
    <source>
        <dbReference type="ARBA" id="ARBA00022729"/>
    </source>
</evidence>
<dbReference type="Proteomes" id="UP000410492">
    <property type="component" value="Unassembled WGS sequence"/>
</dbReference>
<evidence type="ECO:0000256" key="3">
    <source>
        <dbReference type="ARBA" id="ARBA00022692"/>
    </source>
</evidence>
<keyword evidence="8" id="KW-0449">Lipoprotein</keyword>
<dbReference type="GO" id="GO:0032222">
    <property type="term" value="P:regulation of synaptic transmission, cholinergic"/>
    <property type="evidence" value="ECO:0007669"/>
    <property type="project" value="InterPro"/>
</dbReference>
<keyword evidence="6" id="KW-0472">Membrane</keyword>
<dbReference type="EMBL" id="CAACVG010011707">
    <property type="protein sequence ID" value="VEN58650.1"/>
    <property type="molecule type" value="Genomic_DNA"/>
</dbReference>
<keyword evidence="2" id="KW-0336">GPI-anchor</keyword>
<evidence type="ECO:0000256" key="5">
    <source>
        <dbReference type="ARBA" id="ARBA00022989"/>
    </source>
</evidence>
<comment type="subcellular location">
    <subcellularLocation>
        <location evidence="1">Membrane</location>
        <topology evidence="1">Lipid-anchor</topology>
        <topology evidence="1">GPI-anchor</topology>
    </subcellularLocation>
</comment>
<keyword evidence="3" id="KW-0812">Transmembrane</keyword>
<evidence type="ECO:0000256" key="8">
    <source>
        <dbReference type="ARBA" id="ARBA00023288"/>
    </source>
</evidence>
<feature type="signal peptide" evidence="9">
    <location>
        <begin position="1"/>
        <end position="27"/>
    </location>
</feature>
<evidence type="ECO:0000256" key="6">
    <source>
        <dbReference type="ARBA" id="ARBA00023136"/>
    </source>
</evidence>
<evidence type="ECO:0000313" key="11">
    <source>
        <dbReference type="Proteomes" id="UP000410492"/>
    </source>
</evidence>
<proteinExistence type="predicted"/>
<protein>
    <submittedName>
        <fullName evidence="10">Uncharacterized protein</fullName>
    </submittedName>
</protein>
<name>A0A653DEN0_CALMS</name>
<dbReference type="GO" id="GO:0030431">
    <property type="term" value="P:sleep"/>
    <property type="evidence" value="ECO:0007669"/>
    <property type="project" value="InterPro"/>
</dbReference>
<dbReference type="PANTHER" id="PTHR33562">
    <property type="entry name" value="ATILLA, ISOFORM B-RELATED-RELATED"/>
    <property type="match status" value="1"/>
</dbReference>